<keyword evidence="2" id="KW-1185">Reference proteome</keyword>
<reference evidence="1 2" key="1">
    <citation type="journal article" date="2022" name="Hortic Res">
        <title>A haplotype resolved chromosomal level avocado genome allows analysis of novel avocado genes.</title>
        <authorList>
            <person name="Nath O."/>
            <person name="Fletcher S.J."/>
            <person name="Hayward A."/>
            <person name="Shaw L.M."/>
            <person name="Masouleh A.K."/>
            <person name="Furtado A."/>
            <person name="Henry R.J."/>
            <person name="Mitter N."/>
        </authorList>
    </citation>
    <scope>NUCLEOTIDE SEQUENCE [LARGE SCALE GENOMIC DNA]</scope>
    <source>
        <strain evidence="2">cv. Hass</strain>
    </source>
</reference>
<accession>A0ACC2LPJ5</accession>
<evidence type="ECO:0000313" key="1">
    <source>
        <dbReference type="EMBL" id="KAJ8635364.1"/>
    </source>
</evidence>
<gene>
    <name evidence="1" type="ORF">MRB53_009631</name>
</gene>
<proteinExistence type="predicted"/>
<dbReference type="EMBL" id="CM056811">
    <property type="protein sequence ID" value="KAJ8635364.1"/>
    <property type="molecule type" value="Genomic_DNA"/>
</dbReference>
<dbReference type="Proteomes" id="UP001234297">
    <property type="component" value="Chromosome 3"/>
</dbReference>
<name>A0ACC2LPJ5_PERAE</name>
<sequence length="220" mass="24353">MQRVWRLNDACQLALKVEAKLTRGRGKKYVDVRSLYPPSKSESSRGGHVGSKIGGTNKSTAKPNTSNHGGGQATHTNRFPTCFKCGQGGHYLRDCPKRRVDAHVNLADEEVDGEHEDPFVEPKYDDDDEVEYEEIGPEKGDCLVIQRALTTPKVEEDEEATPTTSFPTLKAHGKFFNLPSKSLNFFISEIAPSSTSSCRHESRRKYTKSVTQALVPNDAG</sequence>
<evidence type="ECO:0000313" key="2">
    <source>
        <dbReference type="Proteomes" id="UP001234297"/>
    </source>
</evidence>
<protein>
    <submittedName>
        <fullName evidence="1">Uncharacterized protein</fullName>
    </submittedName>
</protein>
<organism evidence="1 2">
    <name type="scientific">Persea americana</name>
    <name type="common">Avocado</name>
    <dbReference type="NCBI Taxonomy" id="3435"/>
    <lineage>
        <taxon>Eukaryota</taxon>
        <taxon>Viridiplantae</taxon>
        <taxon>Streptophyta</taxon>
        <taxon>Embryophyta</taxon>
        <taxon>Tracheophyta</taxon>
        <taxon>Spermatophyta</taxon>
        <taxon>Magnoliopsida</taxon>
        <taxon>Magnoliidae</taxon>
        <taxon>Laurales</taxon>
        <taxon>Lauraceae</taxon>
        <taxon>Persea</taxon>
    </lineage>
</organism>
<comment type="caution">
    <text evidence="1">The sequence shown here is derived from an EMBL/GenBank/DDBJ whole genome shotgun (WGS) entry which is preliminary data.</text>
</comment>